<dbReference type="RefSeq" id="WP_185191544.1">
    <property type="nucleotide sequence ID" value="NZ_JACKXD010000001.1"/>
</dbReference>
<dbReference type="SUPFAM" id="SSF118310">
    <property type="entry name" value="AN1-like Zinc finger"/>
    <property type="match status" value="1"/>
</dbReference>
<comment type="caution">
    <text evidence="7">The sequence shown here is derived from an EMBL/GenBank/DDBJ whole genome shotgun (WGS) entry which is preliminary data.</text>
</comment>
<dbReference type="AlphaFoldDB" id="A0A7J9SE41"/>
<evidence type="ECO:0000256" key="2">
    <source>
        <dbReference type="ARBA" id="ARBA00022771"/>
    </source>
</evidence>
<evidence type="ECO:0000313" key="7">
    <source>
        <dbReference type="EMBL" id="MBB6645170.1"/>
    </source>
</evidence>
<feature type="region of interest" description="Disordered" evidence="4">
    <location>
        <begin position="33"/>
        <end position="142"/>
    </location>
</feature>
<dbReference type="EMBL" id="JACKXD010000001">
    <property type="protein sequence ID" value="MBB6645170.1"/>
    <property type="molecule type" value="Genomic_DNA"/>
</dbReference>
<keyword evidence="5" id="KW-0812">Transmembrane</keyword>
<evidence type="ECO:0000256" key="5">
    <source>
        <dbReference type="SAM" id="Phobius"/>
    </source>
</evidence>
<feature type="compositionally biased region" description="Polar residues" evidence="4">
    <location>
        <begin position="57"/>
        <end position="66"/>
    </location>
</feature>
<keyword evidence="3" id="KW-0862">Zinc</keyword>
<dbReference type="InterPro" id="IPR035896">
    <property type="entry name" value="AN1-like_Znf"/>
</dbReference>
<evidence type="ECO:0000259" key="6">
    <source>
        <dbReference type="SMART" id="SM00154"/>
    </source>
</evidence>
<dbReference type="Gene3D" id="4.10.1110.10">
    <property type="entry name" value="AN1-like Zinc finger"/>
    <property type="match status" value="1"/>
</dbReference>
<dbReference type="Proteomes" id="UP000546257">
    <property type="component" value="Unassembled WGS sequence"/>
</dbReference>
<accession>A0A7J9SE41</accession>
<reference evidence="7 8" key="1">
    <citation type="submission" date="2020-08" db="EMBL/GenBank/DDBJ databases">
        <authorList>
            <person name="Seo M.-J."/>
        </authorList>
    </citation>
    <scope>NUCLEOTIDE SEQUENCE [LARGE SCALE GENOMIC DNA]</scope>
    <source>
        <strain evidence="7 8">MBLA0160</strain>
    </source>
</reference>
<evidence type="ECO:0000313" key="8">
    <source>
        <dbReference type="Proteomes" id="UP000546257"/>
    </source>
</evidence>
<feature type="domain" description="AN1-type" evidence="6">
    <location>
        <begin position="6"/>
        <end position="43"/>
    </location>
</feature>
<keyword evidence="5" id="KW-1133">Transmembrane helix</keyword>
<gene>
    <name evidence="7" type="ORF">H5V44_02450</name>
</gene>
<evidence type="ECO:0000256" key="4">
    <source>
        <dbReference type="SAM" id="MobiDB-lite"/>
    </source>
</evidence>
<proteinExistence type="predicted"/>
<name>A0A7J9SE41_9EURY</name>
<feature type="transmembrane region" description="Helical" evidence="5">
    <location>
        <begin position="160"/>
        <end position="179"/>
    </location>
</feature>
<sequence length="181" mass="19453">MGSDECAVCGDAADQGFECSYCGAVHCTAHRLPESHSCPGDPKSPTTATRENEPDSDSNTQRGTTFNREDPAKKIERVTTASPASRRDADPDEDISDPREPTFEASSPGLNPDGSLAADDTADSNEPDRPHPSNQSSTTRRLYHKLRATVRAPFGLLREYTMPLLVVVVLLAVVVGLLIST</sequence>
<keyword evidence="2" id="KW-0863">Zinc-finger</keyword>
<dbReference type="InterPro" id="IPR000058">
    <property type="entry name" value="Znf_AN1"/>
</dbReference>
<feature type="compositionally biased region" description="Basic and acidic residues" evidence="4">
    <location>
        <begin position="67"/>
        <end position="77"/>
    </location>
</feature>
<dbReference type="GO" id="GO:0008270">
    <property type="term" value="F:zinc ion binding"/>
    <property type="evidence" value="ECO:0007669"/>
    <property type="project" value="UniProtKB-KW"/>
</dbReference>
<organism evidence="7 8">
    <name type="scientific">Halobellus ruber</name>
    <dbReference type="NCBI Taxonomy" id="2761102"/>
    <lineage>
        <taxon>Archaea</taxon>
        <taxon>Methanobacteriati</taxon>
        <taxon>Methanobacteriota</taxon>
        <taxon>Stenosarchaea group</taxon>
        <taxon>Halobacteria</taxon>
        <taxon>Halobacteriales</taxon>
        <taxon>Haloferacaceae</taxon>
        <taxon>Halobellus</taxon>
    </lineage>
</organism>
<keyword evidence="8" id="KW-1185">Reference proteome</keyword>
<evidence type="ECO:0000256" key="3">
    <source>
        <dbReference type="ARBA" id="ARBA00022833"/>
    </source>
</evidence>
<evidence type="ECO:0000256" key="1">
    <source>
        <dbReference type="ARBA" id="ARBA00022723"/>
    </source>
</evidence>
<dbReference type="SMART" id="SM00154">
    <property type="entry name" value="ZnF_AN1"/>
    <property type="match status" value="1"/>
</dbReference>
<keyword evidence="1" id="KW-0479">Metal-binding</keyword>
<keyword evidence="5" id="KW-0472">Membrane</keyword>
<dbReference type="Pfam" id="PF01428">
    <property type="entry name" value="zf-AN1"/>
    <property type="match status" value="1"/>
</dbReference>
<protein>
    <recommendedName>
        <fullName evidence="6">AN1-type domain-containing protein</fullName>
    </recommendedName>
</protein>